<sequence length="460" mass="51945">MNSTRFLFSNGVVSRFSEAPPVTTFLESLPGAYTTTRTHENGSTLLFWERHITRLANSARILLNSKPELIFKPTKKYPLFFSPLSITSSMKWESRIRSLVNNSMNQVLPIALKERSDGEELAVTALVCGDFEKLKEMKNVGDDDGFFGVLDVHLHVGNYVPPVFGIEENGAHLALVGRGRDVAAAKYSAWVRLRMPLDKLRPPSVTELLLSNDGDRILEGCITNFFVICRRDKSEAEGNFPHDYDSAYSVEVQTAPITEGVLPGVIRQLVIEVCLSKGIPVREVAPSWEKHGLWEEAFVTNSLRVIQHVETIKVPSSWESLGTKCSEGISWMEKKFEQGPGMITKVIQVKFDEQVEELLLDFRTYIIKTEILLEQSWLIRGVLPRLLTNHVACKSTRIILPFWIYTGSFLFLPVLCLNCFISTQSGFTDLVLIPFDFTRELSPSQAEMQIFKHSTQAHCQ</sequence>
<dbReference type="EMBL" id="CM001888">
    <property type="protein sequence ID" value="EOY18518.1"/>
    <property type="molecule type" value="Genomic_DNA"/>
</dbReference>
<dbReference type="PANTHER" id="PTHR47703">
    <property type="entry name" value="D-AMINOACID AMINOTRANSFERASE-LIKE PLP-DEPENDENT ENZYMES SUPERFAMILY PROTEIN"/>
    <property type="match status" value="1"/>
</dbReference>
<organism evidence="2 3">
    <name type="scientific">Theobroma cacao</name>
    <name type="common">Cacao</name>
    <name type="synonym">Cocoa</name>
    <dbReference type="NCBI Taxonomy" id="3641"/>
    <lineage>
        <taxon>Eukaryota</taxon>
        <taxon>Viridiplantae</taxon>
        <taxon>Streptophyta</taxon>
        <taxon>Embryophyta</taxon>
        <taxon>Tracheophyta</taxon>
        <taxon>Spermatophyta</taxon>
        <taxon>Magnoliopsida</taxon>
        <taxon>eudicotyledons</taxon>
        <taxon>Gunneridae</taxon>
        <taxon>Pentapetalae</taxon>
        <taxon>rosids</taxon>
        <taxon>malvids</taxon>
        <taxon>Malvales</taxon>
        <taxon>Malvaceae</taxon>
        <taxon>Byttnerioideae</taxon>
        <taxon>Theobroma</taxon>
    </lineage>
</organism>
<evidence type="ECO:0000313" key="3">
    <source>
        <dbReference type="Proteomes" id="UP000026915"/>
    </source>
</evidence>
<dbReference type="InterPro" id="IPR036038">
    <property type="entry name" value="Aminotransferase-like"/>
</dbReference>
<dbReference type="PANTHER" id="PTHR47703:SF2">
    <property type="entry name" value="D-AMINOACID AMINOTRANSFERASE-LIKE PLP-DEPENDENT ENZYMES SUPERFAMILY PROTEIN"/>
    <property type="match status" value="1"/>
</dbReference>
<gene>
    <name evidence="2" type="ORF">TCM_043064</name>
</gene>
<dbReference type="FunCoup" id="A0A061FNN9">
    <property type="interactions" value="629"/>
</dbReference>
<dbReference type="Gramene" id="EOY18518">
    <property type="protein sequence ID" value="EOY18518"/>
    <property type="gene ID" value="TCM_043064"/>
</dbReference>
<accession>A0A061FNN9</accession>
<dbReference type="OMA" id="WERHITR"/>
<dbReference type="Proteomes" id="UP000026915">
    <property type="component" value="Chromosome 10"/>
</dbReference>
<dbReference type="InterPro" id="IPR001544">
    <property type="entry name" value="Aminotrans_IV"/>
</dbReference>
<dbReference type="GO" id="GO:0008483">
    <property type="term" value="F:transaminase activity"/>
    <property type="evidence" value="ECO:0007669"/>
    <property type="project" value="UniProtKB-KW"/>
</dbReference>
<dbReference type="eggNOG" id="ENOG502QREQ">
    <property type="taxonomic scope" value="Eukaryota"/>
</dbReference>
<keyword evidence="1" id="KW-1133">Transmembrane helix</keyword>
<keyword evidence="1" id="KW-0472">Membrane</keyword>
<proteinExistence type="predicted"/>
<dbReference type="Gene3D" id="3.20.10.10">
    <property type="entry name" value="D-amino Acid Aminotransferase, subunit A, domain 2"/>
    <property type="match status" value="1"/>
</dbReference>
<evidence type="ECO:0000256" key="1">
    <source>
        <dbReference type="SAM" id="Phobius"/>
    </source>
</evidence>
<dbReference type="InParanoid" id="A0A061FNN9"/>
<keyword evidence="1" id="KW-0812">Transmembrane</keyword>
<dbReference type="AlphaFoldDB" id="A0A061FNN9"/>
<dbReference type="Pfam" id="PF01063">
    <property type="entry name" value="Aminotran_4"/>
    <property type="match status" value="1"/>
</dbReference>
<keyword evidence="2" id="KW-0808">Transferase</keyword>
<keyword evidence="3" id="KW-1185">Reference proteome</keyword>
<protein>
    <submittedName>
        <fullName evidence="2">D-aminoacid aminotransferase-like PLP-dependent enzymes superfamily protein, putative isoform 1</fullName>
    </submittedName>
</protein>
<reference evidence="2 3" key="1">
    <citation type="journal article" date="2013" name="Genome Biol.">
        <title>The genome sequence of the most widely cultivated cacao type and its use to identify candidate genes regulating pod color.</title>
        <authorList>
            <person name="Motamayor J.C."/>
            <person name="Mockaitis K."/>
            <person name="Schmutz J."/>
            <person name="Haiminen N."/>
            <person name="Iii D.L."/>
            <person name="Cornejo O."/>
            <person name="Findley S.D."/>
            <person name="Zheng P."/>
            <person name="Utro F."/>
            <person name="Royaert S."/>
            <person name="Saski C."/>
            <person name="Jenkins J."/>
            <person name="Podicheti R."/>
            <person name="Zhao M."/>
            <person name="Scheffler B.E."/>
            <person name="Stack J.C."/>
            <person name="Feltus F.A."/>
            <person name="Mustiga G.M."/>
            <person name="Amores F."/>
            <person name="Phillips W."/>
            <person name="Marelli J.P."/>
            <person name="May G.D."/>
            <person name="Shapiro H."/>
            <person name="Ma J."/>
            <person name="Bustamante C.D."/>
            <person name="Schnell R.J."/>
            <person name="Main D."/>
            <person name="Gilbert D."/>
            <person name="Parida L."/>
            <person name="Kuhn D.N."/>
        </authorList>
    </citation>
    <scope>NUCLEOTIDE SEQUENCE [LARGE SCALE GENOMIC DNA]</scope>
    <source>
        <strain evidence="3">cv. Matina 1-6</strain>
    </source>
</reference>
<dbReference type="SUPFAM" id="SSF56752">
    <property type="entry name" value="D-aminoacid aminotransferase-like PLP-dependent enzymes"/>
    <property type="match status" value="1"/>
</dbReference>
<feature type="transmembrane region" description="Helical" evidence="1">
    <location>
        <begin position="402"/>
        <end position="421"/>
    </location>
</feature>
<dbReference type="InterPro" id="IPR043132">
    <property type="entry name" value="BCAT-like_C"/>
</dbReference>
<keyword evidence="2" id="KW-0032">Aminotransferase</keyword>
<name>A0A061FNN9_THECC</name>
<evidence type="ECO:0000313" key="2">
    <source>
        <dbReference type="EMBL" id="EOY18518.1"/>
    </source>
</evidence>